<dbReference type="EMBL" id="JBICBT010000492">
    <property type="protein sequence ID" value="KAL3111846.1"/>
    <property type="molecule type" value="Genomic_DNA"/>
</dbReference>
<gene>
    <name evidence="2" type="ORF">niasHT_011133</name>
</gene>
<comment type="caution">
    <text evidence="2">The sequence shown here is derived from an EMBL/GenBank/DDBJ whole genome shotgun (WGS) entry which is preliminary data.</text>
</comment>
<name>A0ABD2L9J0_9BILA</name>
<sequence length="820" mass="93329">MTSKESSETHSQVASVREPKRRVPSQTAQTQHVNFAAQIVRQNIGMPNYAIPSGQGNQQHLIAKTINANRQISSESLVGHNSSQTKQQIGQNYDQNYGQIGRNTMPAQGTHQISLNPEPAYALSAVSNSALLRPDQLIGTHSAVSFYPSQINQNVQPTLGLGPDQFHKYLSQQSYGIGPNQMNQNLIEANHLINSEQLFENNLRASPEDVQYFSNKEFKSDKTIIDYLNSHCLTDQSLFLSQNLVEPLTDSNVYQNQKNMQMAENQFFNPNDQTESYLKHDENLNQMLINFVASSSPNNDYYRPHLLNSFNQQQELLQHSPLDSDYHLNNPFGASSSSQMQQNPSNYFHYQNVPHDSANIDQSEVETKYTEQMANENEKRKMKRPILEDEAAKSEAKAKMEKRTKNQAPEAVGRQSASAGELPGRSSISQSENQIVQQVLHIVGLTLAAFGKDSSSINHVLKLIFTYTSTYQDQFFGKLFGTVREIKPKVVVAYIRNRLLNDELIRGNTMYGEMISEIDGQIGTAFGQSLLNELIGKESSEDFSRTRVLFFYSRLYRKLIALLEAPYKKSDAYKYKDLPEKSQRVALIVWLIEAKKHLYREFASSLRLINSTRRNKIVGNTLLIDSDRIEQWKEEMNLVFFAVEMTVAPLIGDNVLESRSELLKQIAQQQNIVCLIKEKAERLDLKQIVWLTNATMAPRVSYAITFKQIMSTALEEFKAKNSDQNMSDFIFNANIYALLYDAILKIALSSEKVREFVSEMPTCEDKSWNMMKQFLIKSVYQLNELIKQWEQNANAKMMDKSGANANCDIFTEKCNGNERS</sequence>
<evidence type="ECO:0000256" key="1">
    <source>
        <dbReference type="SAM" id="MobiDB-lite"/>
    </source>
</evidence>
<feature type="region of interest" description="Disordered" evidence="1">
    <location>
        <begin position="322"/>
        <end position="428"/>
    </location>
</feature>
<dbReference type="Proteomes" id="UP001620626">
    <property type="component" value="Unassembled WGS sequence"/>
</dbReference>
<organism evidence="2 3">
    <name type="scientific">Heterodera trifolii</name>
    <dbReference type="NCBI Taxonomy" id="157864"/>
    <lineage>
        <taxon>Eukaryota</taxon>
        <taxon>Metazoa</taxon>
        <taxon>Ecdysozoa</taxon>
        <taxon>Nematoda</taxon>
        <taxon>Chromadorea</taxon>
        <taxon>Rhabditida</taxon>
        <taxon>Tylenchina</taxon>
        <taxon>Tylenchomorpha</taxon>
        <taxon>Tylenchoidea</taxon>
        <taxon>Heteroderidae</taxon>
        <taxon>Heteroderinae</taxon>
        <taxon>Heterodera</taxon>
    </lineage>
</organism>
<feature type="compositionally biased region" description="Basic and acidic residues" evidence="1">
    <location>
        <begin position="385"/>
        <end position="404"/>
    </location>
</feature>
<accession>A0ABD2L9J0</accession>
<protein>
    <submittedName>
        <fullName evidence="2">Uncharacterized protein</fullName>
    </submittedName>
</protein>
<evidence type="ECO:0000313" key="2">
    <source>
        <dbReference type="EMBL" id="KAL3111846.1"/>
    </source>
</evidence>
<evidence type="ECO:0000313" key="3">
    <source>
        <dbReference type="Proteomes" id="UP001620626"/>
    </source>
</evidence>
<dbReference type="AlphaFoldDB" id="A0ABD2L9J0"/>
<reference evidence="2 3" key="1">
    <citation type="submission" date="2024-10" db="EMBL/GenBank/DDBJ databases">
        <authorList>
            <person name="Kim D."/>
        </authorList>
    </citation>
    <scope>NUCLEOTIDE SEQUENCE [LARGE SCALE GENOMIC DNA]</scope>
    <source>
        <strain evidence="2">BH-2024</strain>
    </source>
</reference>
<proteinExistence type="predicted"/>
<keyword evidence="3" id="KW-1185">Reference proteome</keyword>
<feature type="region of interest" description="Disordered" evidence="1">
    <location>
        <begin position="1"/>
        <end position="30"/>
    </location>
</feature>